<dbReference type="InterPro" id="IPR012337">
    <property type="entry name" value="RNaseH-like_sf"/>
</dbReference>
<dbReference type="GO" id="GO:0003676">
    <property type="term" value="F:nucleic acid binding"/>
    <property type="evidence" value="ECO:0007669"/>
    <property type="project" value="InterPro"/>
</dbReference>
<proteinExistence type="predicted"/>
<dbReference type="Pfam" id="PF13936">
    <property type="entry name" value="HTH_38"/>
    <property type="match status" value="1"/>
</dbReference>
<dbReference type="OrthoDB" id="9803231at2"/>
<dbReference type="InterPro" id="IPR025246">
    <property type="entry name" value="IS30-like_HTH"/>
</dbReference>
<dbReference type="InterPro" id="IPR001584">
    <property type="entry name" value="Integrase_cat-core"/>
</dbReference>
<evidence type="ECO:0000259" key="2">
    <source>
        <dbReference type="PROSITE" id="PS50994"/>
    </source>
</evidence>
<comment type="caution">
    <text evidence="3">The sequence shown here is derived from an EMBL/GenBank/DDBJ whole genome shotgun (WGS) entry which is preliminary data.</text>
</comment>
<sequence>MGLHYSHIDLAERRQIQDLVAAGVPVAVIARRLGRHRSTVHREIGRNFHHTSFRDRWGKDYRGYYCLPADDSARRRRGHQAKLTRRGNLREHVVAKLRSGWSPQQIAGRLKHVSNGLGTVSHETIYQFVYGPEGRRGRLFEMLALARRRRRQRFGRKPRRGPFPTERGIERRPVEVANRDVFGHWEGDLVIFARTTGTVNLTTLVERQSRYLILLSNPDRRSLPVMGRIEVALGTLPSAARRTVTFDRDTEFAAWRTLQAAESYFCDPHSPWQKGGVENANGRIRRHLPLTSAAEQRSSAALANVAERLNTTPRRCLGYRTPAEVFASKLASLPAPR</sequence>
<evidence type="ECO:0000313" key="4">
    <source>
        <dbReference type="Proteomes" id="UP000321523"/>
    </source>
</evidence>
<dbReference type="InterPro" id="IPR053392">
    <property type="entry name" value="Transposase_IS30-like"/>
</dbReference>
<dbReference type="InterPro" id="IPR036397">
    <property type="entry name" value="RNaseH_sf"/>
</dbReference>
<dbReference type="Gene3D" id="3.30.420.10">
    <property type="entry name" value="Ribonuclease H-like superfamily/Ribonuclease H"/>
    <property type="match status" value="1"/>
</dbReference>
<dbReference type="PANTHER" id="PTHR10948">
    <property type="entry name" value="TRANSPOSASE"/>
    <property type="match status" value="1"/>
</dbReference>
<dbReference type="PANTHER" id="PTHR10948:SF23">
    <property type="entry name" value="TRANSPOSASE INSI FOR INSERTION SEQUENCE ELEMENT IS30A-RELATED"/>
    <property type="match status" value="1"/>
</dbReference>
<dbReference type="NCBIfam" id="NF033563">
    <property type="entry name" value="transpos_IS30"/>
    <property type="match status" value="1"/>
</dbReference>
<organism evidence="3 4">
    <name type="scientific">Skermanella aerolata</name>
    <dbReference type="NCBI Taxonomy" id="393310"/>
    <lineage>
        <taxon>Bacteria</taxon>
        <taxon>Pseudomonadati</taxon>
        <taxon>Pseudomonadota</taxon>
        <taxon>Alphaproteobacteria</taxon>
        <taxon>Rhodospirillales</taxon>
        <taxon>Azospirillaceae</taxon>
        <taxon>Skermanella</taxon>
    </lineage>
</organism>
<accession>A0A512E0J0</accession>
<dbReference type="GO" id="GO:0004803">
    <property type="term" value="F:transposase activity"/>
    <property type="evidence" value="ECO:0007669"/>
    <property type="project" value="TreeGrafter"/>
</dbReference>
<dbReference type="GO" id="GO:0032196">
    <property type="term" value="P:transposition"/>
    <property type="evidence" value="ECO:0007669"/>
    <property type="project" value="TreeGrafter"/>
</dbReference>
<dbReference type="GO" id="GO:0005829">
    <property type="term" value="C:cytosol"/>
    <property type="evidence" value="ECO:0007669"/>
    <property type="project" value="TreeGrafter"/>
</dbReference>
<dbReference type="Proteomes" id="UP000321523">
    <property type="component" value="Unassembled WGS sequence"/>
</dbReference>
<dbReference type="PROSITE" id="PS50994">
    <property type="entry name" value="INTEGRASE"/>
    <property type="match status" value="1"/>
</dbReference>
<name>A0A512E0J0_9PROT</name>
<protein>
    <submittedName>
        <fullName evidence="3">IS30 family transposase</fullName>
    </submittedName>
</protein>
<dbReference type="SUPFAM" id="SSF53098">
    <property type="entry name" value="Ribonuclease H-like"/>
    <property type="match status" value="1"/>
</dbReference>
<gene>
    <name evidence="3" type="primary">tnp</name>
    <name evidence="3" type="ORF">SAE02_61080</name>
</gene>
<dbReference type="GO" id="GO:0015074">
    <property type="term" value="P:DNA integration"/>
    <property type="evidence" value="ECO:0007669"/>
    <property type="project" value="InterPro"/>
</dbReference>
<dbReference type="GO" id="GO:0006310">
    <property type="term" value="P:DNA recombination"/>
    <property type="evidence" value="ECO:0007669"/>
    <property type="project" value="UniProtKB-KW"/>
</dbReference>
<evidence type="ECO:0000313" key="3">
    <source>
        <dbReference type="EMBL" id="GEO41960.1"/>
    </source>
</evidence>
<dbReference type="AlphaFoldDB" id="A0A512E0J0"/>
<feature type="domain" description="Integrase catalytic" evidence="2">
    <location>
        <begin position="169"/>
        <end position="330"/>
    </location>
</feature>
<dbReference type="RefSeq" id="WP_044434805.1">
    <property type="nucleotide sequence ID" value="NZ_BJYZ01000034.1"/>
</dbReference>
<reference evidence="3 4" key="1">
    <citation type="submission" date="2019-07" db="EMBL/GenBank/DDBJ databases">
        <title>Whole genome shotgun sequence of Skermanella aerolata NBRC 106429.</title>
        <authorList>
            <person name="Hosoyama A."/>
            <person name="Uohara A."/>
            <person name="Ohji S."/>
            <person name="Ichikawa N."/>
        </authorList>
    </citation>
    <scope>NUCLEOTIDE SEQUENCE [LARGE SCALE GENOMIC DNA]</scope>
    <source>
        <strain evidence="3 4">NBRC 106429</strain>
    </source>
</reference>
<dbReference type="EMBL" id="BJYZ01000034">
    <property type="protein sequence ID" value="GEO41960.1"/>
    <property type="molecule type" value="Genomic_DNA"/>
</dbReference>
<keyword evidence="4" id="KW-1185">Reference proteome</keyword>
<evidence type="ECO:0000256" key="1">
    <source>
        <dbReference type="ARBA" id="ARBA00023172"/>
    </source>
</evidence>
<dbReference type="InterPro" id="IPR051917">
    <property type="entry name" value="Transposase-Integrase"/>
</dbReference>
<keyword evidence="1" id="KW-0233">DNA recombination</keyword>